<reference evidence="2" key="1">
    <citation type="submission" date="2020-05" db="EMBL/GenBank/DDBJ databases">
        <title>Mycena genomes resolve the evolution of fungal bioluminescence.</title>
        <authorList>
            <person name="Tsai I.J."/>
        </authorList>
    </citation>
    <scope>NUCLEOTIDE SEQUENCE</scope>
    <source>
        <strain evidence="2">160909Yilan</strain>
    </source>
</reference>
<dbReference type="Pfam" id="PF20236">
    <property type="entry name" value="DUF6593"/>
    <property type="match status" value="1"/>
</dbReference>
<proteinExistence type="predicted"/>
<accession>A0A8H7DHN8</accession>
<dbReference type="EMBL" id="JACAZH010000002">
    <property type="protein sequence ID" value="KAF7375804.1"/>
    <property type="molecule type" value="Genomic_DNA"/>
</dbReference>
<dbReference type="Proteomes" id="UP000623467">
    <property type="component" value="Unassembled WGS sequence"/>
</dbReference>
<evidence type="ECO:0000313" key="3">
    <source>
        <dbReference type="Proteomes" id="UP000623467"/>
    </source>
</evidence>
<organism evidence="2 3">
    <name type="scientific">Mycena sanguinolenta</name>
    <dbReference type="NCBI Taxonomy" id="230812"/>
    <lineage>
        <taxon>Eukaryota</taxon>
        <taxon>Fungi</taxon>
        <taxon>Dikarya</taxon>
        <taxon>Basidiomycota</taxon>
        <taxon>Agaricomycotina</taxon>
        <taxon>Agaricomycetes</taxon>
        <taxon>Agaricomycetidae</taxon>
        <taxon>Agaricales</taxon>
        <taxon>Marasmiineae</taxon>
        <taxon>Mycenaceae</taxon>
        <taxon>Mycena</taxon>
    </lineage>
</organism>
<sequence length="197" mass="21860">MPKVAGKMLRTQMLWVGPATFLLDRPYLEHFLLCLQLPPPILLSFTFASFNPNILNSTVTGPQSHLYFRITTNSSKATCTALFDATGNPIAIIEWREQPVVEIRGILSKRRASQWLTISKNGSCRKMEALGKQFVWVPNGNLICLYDAGVNPSQLYAQVSRDSNSVTLELTTEAVRIGLLESCVVAAFLLQCGKNID</sequence>
<evidence type="ECO:0000313" key="2">
    <source>
        <dbReference type="EMBL" id="KAF7375804.1"/>
    </source>
</evidence>
<dbReference type="InterPro" id="IPR046528">
    <property type="entry name" value="DUF6593"/>
</dbReference>
<comment type="caution">
    <text evidence="2">The sequence shown here is derived from an EMBL/GenBank/DDBJ whole genome shotgun (WGS) entry which is preliminary data.</text>
</comment>
<feature type="domain" description="DUF6593" evidence="1">
    <location>
        <begin position="53"/>
        <end position="187"/>
    </location>
</feature>
<name>A0A8H7DHN8_9AGAR</name>
<dbReference type="AlphaFoldDB" id="A0A8H7DHN8"/>
<gene>
    <name evidence="2" type="ORF">MSAN_00470100</name>
</gene>
<evidence type="ECO:0000259" key="1">
    <source>
        <dbReference type="Pfam" id="PF20236"/>
    </source>
</evidence>
<protein>
    <recommendedName>
        <fullName evidence="1">DUF6593 domain-containing protein</fullName>
    </recommendedName>
</protein>
<dbReference type="OrthoDB" id="3191568at2759"/>
<keyword evidence="3" id="KW-1185">Reference proteome</keyword>